<dbReference type="PANTHER" id="PTHR40449">
    <property type="entry name" value="ETHANOLAMINE UTILIZATION PROTEIN EUTS"/>
    <property type="match status" value="1"/>
</dbReference>
<dbReference type="PATRIC" id="fig|1401327.3.peg.916"/>
<dbReference type="Gene3D" id="3.30.70.1710">
    <property type="match status" value="1"/>
</dbReference>
<organism evidence="1 2">
    <name type="scientific">Shigella dysenteriae WRSd3</name>
    <dbReference type="NCBI Taxonomy" id="1401327"/>
    <lineage>
        <taxon>Bacteria</taxon>
        <taxon>Pseudomonadati</taxon>
        <taxon>Pseudomonadota</taxon>
        <taxon>Gammaproteobacteria</taxon>
        <taxon>Enterobacterales</taxon>
        <taxon>Enterobacteriaceae</taxon>
        <taxon>Shigella</taxon>
    </lineage>
</organism>
<dbReference type="InterPro" id="IPR009307">
    <property type="entry name" value="EutS/PduU/CutR"/>
</dbReference>
<dbReference type="AlphaFoldDB" id="A0A090NKS8"/>
<evidence type="ECO:0000313" key="2">
    <source>
        <dbReference type="Proteomes" id="UP000017944"/>
    </source>
</evidence>
<sequence length="60" mass="7050">MPNFVIYSDEKLSRYTQVFHRRRLMDKERIIQEFVPGKQVTLAHLIAHPGEELAVMPLIS</sequence>
<dbReference type="Proteomes" id="UP000017944">
    <property type="component" value="Unassembled WGS sequence"/>
</dbReference>
<accession>A0A090NKS8</accession>
<gene>
    <name evidence="1" type="ORF">WRSd3_00998</name>
</gene>
<dbReference type="EMBL" id="AXUT01000077">
    <property type="protein sequence ID" value="ESU81085.1"/>
    <property type="molecule type" value="Genomic_DNA"/>
</dbReference>
<protein>
    <submittedName>
        <fullName evidence="1">Ethanolamine utilization protein eutS</fullName>
    </submittedName>
</protein>
<dbReference type="PANTHER" id="PTHR40449:SF2">
    <property type="entry name" value="BACTERIAL MICROCOMPARTMENT SHELL PROTEIN EUTS"/>
    <property type="match status" value="1"/>
</dbReference>
<reference evidence="1 2" key="1">
    <citation type="submission" date="2013-10" db="EMBL/GenBank/DDBJ databases">
        <title>Draft genomes and the virulence plasmids of Sd1617 vaccine constructs: WRSd3 and WRSd5.</title>
        <authorList>
            <person name="Aksomboon Vongsawan A."/>
            <person name="Venkatesan M.M."/>
            <person name="Vaisvil B."/>
            <person name="Emel G."/>
            <person name="Kepatral V."/>
            <person name="Sethabutr O."/>
            <person name="Serichantalergs O."/>
            <person name="Mason C."/>
        </authorList>
    </citation>
    <scope>NUCLEOTIDE SEQUENCE [LARGE SCALE GENOMIC DNA]</scope>
    <source>
        <strain evidence="1 2">WRSd3</strain>
    </source>
</reference>
<evidence type="ECO:0000313" key="1">
    <source>
        <dbReference type="EMBL" id="ESU81085.1"/>
    </source>
</evidence>
<comment type="caution">
    <text evidence="1">The sequence shown here is derived from an EMBL/GenBank/DDBJ whole genome shotgun (WGS) entry which is preliminary data.</text>
</comment>
<proteinExistence type="predicted"/>
<name>A0A090NKS8_SHIDY</name>
<dbReference type="InterPro" id="IPR037233">
    <property type="entry name" value="CcmK-like_sf"/>
</dbReference>
<dbReference type="GO" id="GO:0031469">
    <property type="term" value="C:bacterial microcompartment"/>
    <property type="evidence" value="ECO:0007669"/>
    <property type="project" value="InterPro"/>
</dbReference>